<dbReference type="Gene3D" id="3.20.20.80">
    <property type="entry name" value="Glycosidases"/>
    <property type="match status" value="1"/>
</dbReference>
<dbReference type="InterPro" id="IPR017853">
    <property type="entry name" value="GH"/>
</dbReference>
<reference evidence="1 2" key="1">
    <citation type="submission" date="2020-08" db="EMBL/GenBank/DDBJ databases">
        <title>Genomic Encyclopedia of Type Strains, Phase III (KMG-III): the genomes of soil and plant-associated and newly described type strains.</title>
        <authorList>
            <person name="Whitman W."/>
        </authorList>
    </citation>
    <scope>NUCLEOTIDE SEQUENCE [LARGE SCALE GENOMIC DNA]</scope>
    <source>
        <strain evidence="1 2">CECT 8075</strain>
    </source>
</reference>
<evidence type="ECO:0008006" key="3">
    <source>
        <dbReference type="Google" id="ProtNLM"/>
    </source>
</evidence>
<dbReference type="SUPFAM" id="SSF51445">
    <property type="entry name" value="(Trans)glycosidases"/>
    <property type="match status" value="1"/>
</dbReference>
<sequence length="378" mass="43907">MNFVSIPSAIRFLVFVAGLLVSPVFVIAQDASRESESPSSNLPLSSKDPEEIRSQNIDEFIDVPVSCRMTQRFEMYCPHSEADLRELKSMGFTQVILDRVELHESATRLGLQVVLGHWWTHQTSPEDIERGIEWARAVDPRTLIGFSVQDEPERNSPETHFRFYVDLYERLKPIIRKEFPLVQIEISHWGPMASLTDAQLRYYSLLYRAADVMRIMPYPDIHEAPLSDVFFIMQRSRKVMHLADRELPLVVVLQTWIHPPKNQLPEIDELRVMAYQAMLSGTETLSFYDFNRQVWGQAPQFTDHFRELMKELTEMSKLYQKHQIKTFITNDGILKSTLTSPEGSVTRIELNTSRQATSGFNPLEVRWLPKHTTPEEER</sequence>
<evidence type="ECO:0000313" key="1">
    <source>
        <dbReference type="EMBL" id="MBB3209074.1"/>
    </source>
</evidence>
<proteinExistence type="predicted"/>
<dbReference type="Proteomes" id="UP000536179">
    <property type="component" value="Unassembled WGS sequence"/>
</dbReference>
<evidence type="ECO:0000313" key="2">
    <source>
        <dbReference type="Proteomes" id="UP000536179"/>
    </source>
</evidence>
<organism evidence="1 2">
    <name type="scientific">Aporhodopirellula rubra</name>
    <dbReference type="NCBI Taxonomy" id="980271"/>
    <lineage>
        <taxon>Bacteria</taxon>
        <taxon>Pseudomonadati</taxon>
        <taxon>Planctomycetota</taxon>
        <taxon>Planctomycetia</taxon>
        <taxon>Pirellulales</taxon>
        <taxon>Pirellulaceae</taxon>
        <taxon>Aporhodopirellula</taxon>
    </lineage>
</organism>
<gene>
    <name evidence="1" type="ORF">FHS27_004910</name>
</gene>
<comment type="caution">
    <text evidence="1">The sequence shown here is derived from an EMBL/GenBank/DDBJ whole genome shotgun (WGS) entry which is preliminary data.</text>
</comment>
<protein>
    <recommendedName>
        <fullName evidence="3">Secreted protein</fullName>
    </recommendedName>
</protein>
<keyword evidence="2" id="KW-1185">Reference proteome</keyword>
<name>A0A7W5E3H6_9BACT</name>
<dbReference type="RefSeq" id="WP_184307410.1">
    <property type="nucleotide sequence ID" value="NZ_JACHXU010000020.1"/>
</dbReference>
<dbReference type="EMBL" id="JACHXU010000020">
    <property type="protein sequence ID" value="MBB3209074.1"/>
    <property type="molecule type" value="Genomic_DNA"/>
</dbReference>
<accession>A0A7W5E3H6</accession>
<dbReference type="AlphaFoldDB" id="A0A7W5E3H6"/>